<gene>
    <name evidence="4" type="ORF">SCAL_000437</name>
</gene>
<dbReference type="InterPro" id="IPR011766">
    <property type="entry name" value="TPP_enzyme_TPP-bd"/>
</dbReference>
<keyword evidence="4" id="KW-0670">Pyruvate</keyword>
<comment type="caution">
    <text evidence="4">The sequence shown here is derived from an EMBL/GenBank/DDBJ whole genome shotgun (WGS) entry which is preliminary data.</text>
</comment>
<dbReference type="Pfam" id="PF02775">
    <property type="entry name" value="TPP_enzyme_C"/>
    <property type="match status" value="1"/>
</dbReference>
<dbReference type="CDD" id="cd03376">
    <property type="entry name" value="TPP_PFOR_porB_like"/>
    <property type="match status" value="1"/>
</dbReference>
<feature type="domain" description="Thiamine pyrophosphate enzyme TPP-binding" evidence="3">
    <location>
        <begin position="73"/>
        <end position="216"/>
    </location>
</feature>
<dbReference type="Proteomes" id="UP000186940">
    <property type="component" value="Unassembled WGS sequence"/>
</dbReference>
<sequence length="308" mass="33450">MGLVIIVVVAETKKQDRLSKNRINKAEYLLKGNSSCPGCTAMLAIRHILKAAGPDTFALVGACCAVVCEGVYPNTCMAIPTLDTAFACTAAMASGVRAAVRDRGINVIAIAGDGGTVDIGVQALSGAIERNDDFLYVCYDNEAYGNTGMQRSGSTPFGAVTTTTPFGKREDKKDIAAIIGAHNPPYMATACASYPIDLQRKVERALSIEGTKFIHVLAPCPPGWRISTDKAIEVGKLAVKSCSFFLYEMEERKIRMSKPSINAIKKPIPVREYYRVQGRFARMSDEEIEISQQKIDANIAYFREVCDL</sequence>
<dbReference type="Gene3D" id="3.40.50.970">
    <property type="match status" value="2"/>
</dbReference>
<accession>A0A1F2PDJ6</accession>
<dbReference type="PATRIC" id="fig|1838285.3.peg.442"/>
<evidence type="ECO:0000313" key="4">
    <source>
        <dbReference type="EMBL" id="OFV68761.1"/>
    </source>
</evidence>
<dbReference type="GO" id="GO:0016491">
    <property type="term" value="F:oxidoreductase activity"/>
    <property type="evidence" value="ECO:0007669"/>
    <property type="project" value="UniProtKB-KW"/>
</dbReference>
<dbReference type="InterPro" id="IPR051479">
    <property type="entry name" value="PorB-like"/>
</dbReference>
<dbReference type="InterPro" id="IPR029061">
    <property type="entry name" value="THDP-binding"/>
</dbReference>
<dbReference type="EMBL" id="LYOS01000001">
    <property type="protein sequence ID" value="OFV68761.1"/>
    <property type="molecule type" value="Genomic_DNA"/>
</dbReference>
<comment type="subunit">
    <text evidence="1">Heterotetramer of one alpha, one beta, one delta and one gamma chain.</text>
</comment>
<reference evidence="4" key="1">
    <citation type="submission" date="2016-05" db="EMBL/GenBank/DDBJ databases">
        <title>Microbial consortia oxidize butane by reversing methanogenesis.</title>
        <authorList>
            <person name="Laso-Perez R."/>
            <person name="Richter M."/>
            <person name="Wegener G."/>
            <person name="Musat F."/>
        </authorList>
    </citation>
    <scope>NUCLEOTIDE SEQUENCE [LARGE SCALE GENOMIC DNA]</scope>
    <source>
        <strain evidence="4">BOX2</strain>
    </source>
</reference>
<evidence type="ECO:0000256" key="1">
    <source>
        <dbReference type="ARBA" id="ARBA00011595"/>
    </source>
</evidence>
<dbReference type="SUPFAM" id="SSF52518">
    <property type="entry name" value="Thiamin diphosphate-binding fold (THDP-binding)"/>
    <property type="match status" value="1"/>
</dbReference>
<protein>
    <submittedName>
        <fullName evidence="4">Pyruvate ferredoxin oxidoreductase subunit beta</fullName>
    </submittedName>
</protein>
<dbReference type="PANTHER" id="PTHR42897">
    <property type="entry name" value="PYRUVATE SYNTHASE SUBUNIT PORB"/>
    <property type="match status" value="1"/>
</dbReference>
<proteinExistence type="predicted"/>
<dbReference type="GO" id="GO:0044272">
    <property type="term" value="P:sulfur compound biosynthetic process"/>
    <property type="evidence" value="ECO:0007669"/>
    <property type="project" value="UniProtKB-ARBA"/>
</dbReference>
<keyword evidence="5" id="KW-1185">Reference proteome</keyword>
<evidence type="ECO:0000259" key="3">
    <source>
        <dbReference type="Pfam" id="PF02775"/>
    </source>
</evidence>
<keyword evidence="2" id="KW-0560">Oxidoreductase</keyword>
<dbReference type="AlphaFoldDB" id="A0A1F2PDJ6"/>
<dbReference type="PANTHER" id="PTHR42897:SF1">
    <property type="entry name" value="2-OXOACID OXIDOREDUCTASE (FERREDOXIN)"/>
    <property type="match status" value="1"/>
</dbReference>
<name>A0A1F2PDJ6_9EURY</name>
<evidence type="ECO:0000256" key="2">
    <source>
        <dbReference type="ARBA" id="ARBA00023002"/>
    </source>
</evidence>
<organism evidence="4 5">
    <name type="scientific">Candidatus Syntropharchaeum caldarium</name>
    <dbReference type="NCBI Taxonomy" id="1838285"/>
    <lineage>
        <taxon>Archaea</taxon>
        <taxon>Methanobacteriati</taxon>
        <taxon>Methanobacteriota</taxon>
        <taxon>Stenosarchaea group</taxon>
        <taxon>Methanomicrobia</taxon>
        <taxon>Methanosarcinales</taxon>
        <taxon>ANME-2 cluster</taxon>
        <taxon>Candidatus Syntropharchaeum</taxon>
    </lineage>
</organism>
<dbReference type="STRING" id="1838285.SCAL_000437"/>
<dbReference type="GO" id="GO:0006082">
    <property type="term" value="P:organic acid metabolic process"/>
    <property type="evidence" value="ECO:0007669"/>
    <property type="project" value="UniProtKB-ARBA"/>
</dbReference>
<evidence type="ECO:0000313" key="5">
    <source>
        <dbReference type="Proteomes" id="UP000186940"/>
    </source>
</evidence>
<dbReference type="GO" id="GO:0030976">
    <property type="term" value="F:thiamine pyrophosphate binding"/>
    <property type="evidence" value="ECO:0007669"/>
    <property type="project" value="InterPro"/>
</dbReference>